<dbReference type="Gene3D" id="3.30.1110.10">
    <property type="match status" value="1"/>
</dbReference>
<keyword evidence="5" id="KW-1185">Reference proteome</keyword>
<sequence>MGVELSSAPLAPVVVALGDPVLDILARVSPAWLATVVPEPGGCLPILPGAMEQLLEDAGKQSELVRIPGGSAANVIKGVANIGGGGVVCRFVGMIGRDETGAEYRRKLAEQVYVGAKEQGRYGAIHA</sequence>
<dbReference type="AlphaFoldDB" id="A0A2J7ZXX4"/>
<dbReference type="InterPro" id="IPR029056">
    <property type="entry name" value="Ribokinase-like"/>
</dbReference>
<dbReference type="Proteomes" id="UP000236333">
    <property type="component" value="Unassembled WGS sequence"/>
</dbReference>
<dbReference type="PANTHER" id="PTHR43320:SF1">
    <property type="entry name" value="OS01G0105900 PROTEIN"/>
    <property type="match status" value="1"/>
</dbReference>
<reference evidence="4 5" key="1">
    <citation type="journal article" date="2017" name="Mol. Biol. Evol.">
        <title>The 4-celled Tetrabaena socialis nuclear genome reveals the essential components for genetic control of cell number at the origin of multicellularity in the volvocine lineage.</title>
        <authorList>
            <person name="Featherston J."/>
            <person name="Arakaki Y."/>
            <person name="Hanschen E.R."/>
            <person name="Ferris P.J."/>
            <person name="Michod R.E."/>
            <person name="Olson B.J.S.C."/>
            <person name="Nozaki H."/>
            <person name="Durand P.M."/>
        </authorList>
    </citation>
    <scope>NUCLEOTIDE SEQUENCE [LARGE SCALE GENOMIC DNA]</scope>
    <source>
        <strain evidence="4 5">NIES-571</strain>
    </source>
</reference>
<keyword evidence="2" id="KW-0808">Transferase</keyword>
<gene>
    <name evidence="4" type="ORF">TSOC_008659</name>
</gene>
<keyword evidence="3" id="KW-0418">Kinase</keyword>
<organism evidence="4 5">
    <name type="scientific">Tetrabaena socialis</name>
    <dbReference type="NCBI Taxonomy" id="47790"/>
    <lineage>
        <taxon>Eukaryota</taxon>
        <taxon>Viridiplantae</taxon>
        <taxon>Chlorophyta</taxon>
        <taxon>core chlorophytes</taxon>
        <taxon>Chlorophyceae</taxon>
        <taxon>CS clade</taxon>
        <taxon>Chlamydomonadales</taxon>
        <taxon>Tetrabaenaceae</taxon>
        <taxon>Tetrabaena</taxon>
    </lineage>
</organism>
<accession>A0A2J7ZXX4</accession>
<dbReference type="OrthoDB" id="415590at2759"/>
<name>A0A2J7ZXX4_9CHLO</name>
<dbReference type="PANTHER" id="PTHR43320">
    <property type="entry name" value="SUGAR KINASE"/>
    <property type="match status" value="1"/>
</dbReference>
<protein>
    <submittedName>
        <fullName evidence="4">Uncharacterized protein</fullName>
    </submittedName>
</protein>
<dbReference type="EMBL" id="PGGS01000333">
    <property type="protein sequence ID" value="PNH05118.1"/>
    <property type="molecule type" value="Genomic_DNA"/>
</dbReference>
<dbReference type="Gene3D" id="3.40.1190.20">
    <property type="match status" value="1"/>
</dbReference>
<evidence type="ECO:0000313" key="5">
    <source>
        <dbReference type="Proteomes" id="UP000236333"/>
    </source>
</evidence>
<evidence type="ECO:0000256" key="2">
    <source>
        <dbReference type="ARBA" id="ARBA00022679"/>
    </source>
</evidence>
<evidence type="ECO:0000256" key="1">
    <source>
        <dbReference type="ARBA" id="ARBA00010688"/>
    </source>
</evidence>
<proteinExistence type="inferred from homology"/>
<evidence type="ECO:0000256" key="3">
    <source>
        <dbReference type="ARBA" id="ARBA00022777"/>
    </source>
</evidence>
<dbReference type="InterPro" id="IPR052700">
    <property type="entry name" value="Carb_kinase_PfkB-like"/>
</dbReference>
<comment type="similarity">
    <text evidence="1">Belongs to the carbohydrate kinase PfkB family.</text>
</comment>
<comment type="caution">
    <text evidence="4">The sequence shown here is derived from an EMBL/GenBank/DDBJ whole genome shotgun (WGS) entry which is preliminary data.</text>
</comment>
<evidence type="ECO:0000313" key="4">
    <source>
        <dbReference type="EMBL" id="PNH05118.1"/>
    </source>
</evidence>
<dbReference type="SUPFAM" id="SSF53613">
    <property type="entry name" value="Ribokinase-like"/>
    <property type="match status" value="1"/>
</dbReference>
<dbReference type="GO" id="GO:0016301">
    <property type="term" value="F:kinase activity"/>
    <property type="evidence" value="ECO:0007669"/>
    <property type="project" value="UniProtKB-KW"/>
</dbReference>